<keyword evidence="3" id="KW-1185">Reference proteome</keyword>
<dbReference type="EMBL" id="JBHSQN010000001">
    <property type="protein sequence ID" value="MFC6010158.1"/>
    <property type="molecule type" value="Genomic_DNA"/>
</dbReference>
<name>A0ABW1JNG6_9NOCA</name>
<evidence type="ECO:0000313" key="2">
    <source>
        <dbReference type="EMBL" id="MFC6010158.1"/>
    </source>
</evidence>
<protein>
    <submittedName>
        <fullName evidence="2">Uncharacterized protein</fullName>
    </submittedName>
</protein>
<organism evidence="2 3">
    <name type="scientific">Nocardia lasii</name>
    <dbReference type="NCBI Taxonomy" id="1616107"/>
    <lineage>
        <taxon>Bacteria</taxon>
        <taxon>Bacillati</taxon>
        <taxon>Actinomycetota</taxon>
        <taxon>Actinomycetes</taxon>
        <taxon>Mycobacteriales</taxon>
        <taxon>Nocardiaceae</taxon>
        <taxon>Nocardia</taxon>
    </lineage>
</organism>
<feature type="transmembrane region" description="Helical" evidence="1">
    <location>
        <begin position="20"/>
        <end position="42"/>
    </location>
</feature>
<dbReference type="Proteomes" id="UP001596223">
    <property type="component" value="Unassembled WGS sequence"/>
</dbReference>
<reference evidence="3" key="1">
    <citation type="journal article" date="2019" name="Int. J. Syst. Evol. Microbiol.">
        <title>The Global Catalogue of Microorganisms (GCM) 10K type strain sequencing project: providing services to taxonomists for standard genome sequencing and annotation.</title>
        <authorList>
            <consortium name="The Broad Institute Genomics Platform"/>
            <consortium name="The Broad Institute Genome Sequencing Center for Infectious Disease"/>
            <person name="Wu L."/>
            <person name="Ma J."/>
        </authorList>
    </citation>
    <scope>NUCLEOTIDE SEQUENCE [LARGE SCALE GENOMIC DNA]</scope>
    <source>
        <strain evidence="3">CCUG 36956</strain>
    </source>
</reference>
<sequence>MVAGFVYHYLLVVAGTEPFLAVHYLLAIAVPLVGLVLPSSVLGGAARSACRFLGAVFNSLGGGTR</sequence>
<gene>
    <name evidence="2" type="ORF">ACFP3H_03775</name>
</gene>
<proteinExistence type="predicted"/>
<accession>A0ABW1JNG6</accession>
<keyword evidence="1" id="KW-0472">Membrane</keyword>
<comment type="caution">
    <text evidence="2">The sequence shown here is derived from an EMBL/GenBank/DDBJ whole genome shotgun (WGS) entry which is preliminary data.</text>
</comment>
<keyword evidence="1" id="KW-1133">Transmembrane helix</keyword>
<dbReference type="RefSeq" id="WP_378599519.1">
    <property type="nucleotide sequence ID" value="NZ_JBHSQN010000001.1"/>
</dbReference>
<evidence type="ECO:0000256" key="1">
    <source>
        <dbReference type="SAM" id="Phobius"/>
    </source>
</evidence>
<keyword evidence="1" id="KW-0812">Transmembrane</keyword>
<evidence type="ECO:0000313" key="3">
    <source>
        <dbReference type="Proteomes" id="UP001596223"/>
    </source>
</evidence>